<accession>D7ML76</accession>
<feature type="repeat" description="PPR" evidence="2">
    <location>
        <begin position="22"/>
        <end position="56"/>
    </location>
</feature>
<dbReference type="Gene3D" id="1.25.40.10">
    <property type="entry name" value="Tetratricopeptide repeat domain"/>
    <property type="match status" value="1"/>
</dbReference>
<keyword evidence="1" id="KW-0677">Repeat</keyword>
<evidence type="ECO:0000313" key="3">
    <source>
        <dbReference type="EMBL" id="EFH40691.1"/>
    </source>
</evidence>
<sequence length="56" mass="6262">MADVQLGETIHSVVIRSEFGLLIYAQNSLLHLYANCGDVANAYKVFDKMLEKDFVA</sequence>
<dbReference type="InterPro" id="IPR002885">
    <property type="entry name" value="PPR_rpt"/>
</dbReference>
<gene>
    <name evidence="3" type="ORF">ARALYDRAFT_685230</name>
</gene>
<protein>
    <submittedName>
        <fullName evidence="3">Predicted protein</fullName>
    </submittedName>
</protein>
<dbReference type="Gramene" id="Al_scaffold_0008_2050">
    <property type="protein sequence ID" value="Al_scaffold_0008_2050"/>
    <property type="gene ID" value="Al_scaffold_0008_2050"/>
</dbReference>
<dbReference type="STRING" id="81972.D7ML76"/>
<dbReference type="InterPro" id="IPR046960">
    <property type="entry name" value="PPR_At4g14850-like_plant"/>
</dbReference>
<keyword evidence="4" id="KW-1185">Reference proteome</keyword>
<name>D7ML76_ARALL</name>
<dbReference type="eggNOG" id="KOG4197">
    <property type="taxonomic scope" value="Eukaryota"/>
</dbReference>
<reference evidence="4" key="1">
    <citation type="journal article" date="2011" name="Nat. Genet.">
        <title>The Arabidopsis lyrata genome sequence and the basis of rapid genome size change.</title>
        <authorList>
            <person name="Hu T.T."/>
            <person name="Pattyn P."/>
            <person name="Bakker E.G."/>
            <person name="Cao J."/>
            <person name="Cheng J.-F."/>
            <person name="Clark R.M."/>
            <person name="Fahlgren N."/>
            <person name="Fawcett J.A."/>
            <person name="Grimwood J."/>
            <person name="Gundlach H."/>
            <person name="Haberer G."/>
            <person name="Hollister J.D."/>
            <person name="Ossowski S."/>
            <person name="Ottilar R.P."/>
            <person name="Salamov A.A."/>
            <person name="Schneeberger K."/>
            <person name="Spannagl M."/>
            <person name="Wang X."/>
            <person name="Yang L."/>
            <person name="Nasrallah M.E."/>
            <person name="Bergelson J."/>
            <person name="Carrington J.C."/>
            <person name="Gaut B.S."/>
            <person name="Schmutz J."/>
            <person name="Mayer K.F.X."/>
            <person name="Van de Peer Y."/>
            <person name="Grigoriev I.V."/>
            <person name="Nordborg M."/>
            <person name="Weigel D."/>
            <person name="Guo Y.-L."/>
        </authorList>
    </citation>
    <scope>NUCLEOTIDE SEQUENCE [LARGE SCALE GENOMIC DNA]</scope>
    <source>
        <strain evidence="4">cv. MN47</strain>
    </source>
</reference>
<dbReference type="PANTHER" id="PTHR47926">
    <property type="entry name" value="PENTATRICOPEPTIDE REPEAT-CONTAINING PROTEIN"/>
    <property type="match status" value="1"/>
</dbReference>
<evidence type="ECO:0000313" key="4">
    <source>
        <dbReference type="Proteomes" id="UP000008694"/>
    </source>
</evidence>
<dbReference type="AlphaFoldDB" id="D7ML76"/>
<dbReference type="HOGENOM" id="CLU_3016978_0_0_1"/>
<proteinExistence type="predicted"/>
<evidence type="ECO:0000256" key="1">
    <source>
        <dbReference type="ARBA" id="ARBA00022737"/>
    </source>
</evidence>
<organism evidence="4">
    <name type="scientific">Arabidopsis lyrata subsp. lyrata</name>
    <name type="common">Lyre-leaved rock-cress</name>
    <dbReference type="NCBI Taxonomy" id="81972"/>
    <lineage>
        <taxon>Eukaryota</taxon>
        <taxon>Viridiplantae</taxon>
        <taxon>Streptophyta</taxon>
        <taxon>Embryophyta</taxon>
        <taxon>Tracheophyta</taxon>
        <taxon>Spermatophyta</taxon>
        <taxon>Magnoliopsida</taxon>
        <taxon>eudicotyledons</taxon>
        <taxon>Gunneridae</taxon>
        <taxon>Pentapetalae</taxon>
        <taxon>rosids</taxon>
        <taxon>malvids</taxon>
        <taxon>Brassicales</taxon>
        <taxon>Brassicaceae</taxon>
        <taxon>Camelineae</taxon>
        <taxon>Arabidopsis</taxon>
    </lineage>
</organism>
<dbReference type="GO" id="GO:0009451">
    <property type="term" value="P:RNA modification"/>
    <property type="evidence" value="ECO:0007669"/>
    <property type="project" value="InterPro"/>
</dbReference>
<dbReference type="GO" id="GO:0003723">
    <property type="term" value="F:RNA binding"/>
    <property type="evidence" value="ECO:0007669"/>
    <property type="project" value="InterPro"/>
</dbReference>
<dbReference type="InterPro" id="IPR011990">
    <property type="entry name" value="TPR-like_helical_dom_sf"/>
</dbReference>
<dbReference type="PROSITE" id="PS51375">
    <property type="entry name" value="PPR"/>
    <property type="match status" value="1"/>
</dbReference>
<dbReference type="NCBIfam" id="TIGR00756">
    <property type="entry name" value="PPR"/>
    <property type="match status" value="1"/>
</dbReference>
<dbReference type="Proteomes" id="UP000008694">
    <property type="component" value="Unassembled WGS sequence"/>
</dbReference>
<evidence type="ECO:0000256" key="2">
    <source>
        <dbReference type="PROSITE-ProRule" id="PRU00708"/>
    </source>
</evidence>
<dbReference type="EMBL" id="GL348720">
    <property type="protein sequence ID" value="EFH40691.1"/>
    <property type="molecule type" value="Genomic_DNA"/>
</dbReference>